<dbReference type="PANTHER" id="PTHR43806:SF11">
    <property type="entry name" value="CEREVISIN-RELATED"/>
    <property type="match status" value="1"/>
</dbReference>
<dbReference type="GO" id="GO:0006508">
    <property type="term" value="P:proteolysis"/>
    <property type="evidence" value="ECO:0007669"/>
    <property type="project" value="UniProtKB-KW"/>
</dbReference>
<feature type="active site" description="Charge relay system" evidence="5">
    <location>
        <position position="468"/>
    </location>
</feature>
<evidence type="ECO:0000256" key="1">
    <source>
        <dbReference type="ARBA" id="ARBA00011073"/>
    </source>
</evidence>
<evidence type="ECO:0000259" key="7">
    <source>
        <dbReference type="SMART" id="SM00089"/>
    </source>
</evidence>
<dbReference type="InterPro" id="IPR013783">
    <property type="entry name" value="Ig-like_fold"/>
</dbReference>
<dbReference type="InterPro" id="IPR000601">
    <property type="entry name" value="PKD_dom"/>
</dbReference>
<keyword evidence="2 5" id="KW-0645">Protease</keyword>
<keyword evidence="9" id="KW-1185">Reference proteome</keyword>
<feature type="chain" id="PRO_5003282789" evidence="6">
    <location>
        <begin position="20"/>
        <end position="538"/>
    </location>
</feature>
<evidence type="ECO:0000256" key="2">
    <source>
        <dbReference type="ARBA" id="ARBA00022670"/>
    </source>
</evidence>
<dbReference type="HOGENOM" id="CLU_011263_15_6_0"/>
<dbReference type="InterPro" id="IPR035986">
    <property type="entry name" value="PKD_dom_sf"/>
</dbReference>
<keyword evidence="3 5" id="KW-0378">Hydrolase</keyword>
<reference evidence="8 9" key="1">
    <citation type="journal article" date="2012" name="Stand. Genomic Sci.">
        <title>Complete genome sequence of the aerobic, heterotroph Marinithermus hydrothermalis type strain (T1(T)) from a deep-sea hydrothermal vent chimney.</title>
        <authorList>
            <person name="Copeland A."/>
            <person name="Gu W."/>
            <person name="Yasawong M."/>
            <person name="Lapidus A."/>
            <person name="Lucas S."/>
            <person name="Deshpande S."/>
            <person name="Pagani I."/>
            <person name="Tapia R."/>
            <person name="Cheng J.F."/>
            <person name="Goodwin L.A."/>
            <person name="Pitluck S."/>
            <person name="Liolios K."/>
            <person name="Ivanova N."/>
            <person name="Mavromatis K."/>
            <person name="Mikhailova N."/>
            <person name="Pati A."/>
            <person name="Chen A."/>
            <person name="Palaniappan K."/>
            <person name="Land M."/>
            <person name="Pan C."/>
            <person name="Brambilla E.M."/>
            <person name="Rohde M."/>
            <person name="Tindall B.J."/>
            <person name="Sikorski J."/>
            <person name="Goker M."/>
            <person name="Detter J.C."/>
            <person name="Bristow J."/>
            <person name="Eisen J.A."/>
            <person name="Markowitz V."/>
            <person name="Hugenholtz P."/>
            <person name="Kyrpides N.C."/>
            <person name="Klenk H.P."/>
            <person name="Woyke T."/>
        </authorList>
    </citation>
    <scope>NUCLEOTIDE SEQUENCE [LARGE SCALE GENOMIC DNA]</scope>
    <source>
        <strain evidence="9">DSM 14884 / JCM 11576 / T1</strain>
    </source>
</reference>
<dbReference type="Gene3D" id="2.60.40.10">
    <property type="entry name" value="Immunoglobulins"/>
    <property type="match status" value="1"/>
</dbReference>
<organism evidence="8 9">
    <name type="scientific">Marinithermus hydrothermalis (strain DSM 14884 / JCM 11576 / T1)</name>
    <dbReference type="NCBI Taxonomy" id="869210"/>
    <lineage>
        <taxon>Bacteria</taxon>
        <taxon>Thermotogati</taxon>
        <taxon>Deinococcota</taxon>
        <taxon>Deinococci</taxon>
        <taxon>Thermales</taxon>
        <taxon>Thermaceae</taxon>
        <taxon>Marinithermus</taxon>
    </lineage>
</organism>
<dbReference type="KEGG" id="mhd:Marky_1801"/>
<dbReference type="eggNOG" id="COG1404">
    <property type="taxonomic scope" value="Bacteria"/>
</dbReference>
<evidence type="ECO:0000313" key="8">
    <source>
        <dbReference type="EMBL" id="AEB12534.1"/>
    </source>
</evidence>
<dbReference type="InterPro" id="IPR022409">
    <property type="entry name" value="PKD/Chitinase_dom"/>
</dbReference>
<dbReference type="PROSITE" id="PS00137">
    <property type="entry name" value="SUBTILASE_HIS"/>
    <property type="match status" value="1"/>
</dbReference>
<evidence type="ECO:0000256" key="6">
    <source>
        <dbReference type="SAM" id="SignalP"/>
    </source>
</evidence>
<keyword evidence="6" id="KW-0732">Signal</keyword>
<feature type="signal peptide" evidence="6">
    <location>
        <begin position="1"/>
        <end position="19"/>
    </location>
</feature>
<comment type="similarity">
    <text evidence="1 5">Belongs to the peptidase S8 family.</text>
</comment>
<dbReference type="PRINTS" id="PR00723">
    <property type="entry name" value="SUBTILISIN"/>
</dbReference>
<dbReference type="RefSeq" id="WP_013704580.1">
    <property type="nucleotide sequence ID" value="NC_015387.1"/>
</dbReference>
<keyword evidence="4 5" id="KW-0720">Serine protease</keyword>
<dbReference type="AlphaFoldDB" id="F2NPN3"/>
<dbReference type="SMART" id="SM00089">
    <property type="entry name" value="PKD"/>
    <property type="match status" value="1"/>
</dbReference>
<proteinExistence type="inferred from homology"/>
<evidence type="ECO:0000256" key="3">
    <source>
        <dbReference type="ARBA" id="ARBA00022801"/>
    </source>
</evidence>
<dbReference type="Pfam" id="PF00082">
    <property type="entry name" value="Peptidase_S8"/>
    <property type="match status" value="1"/>
</dbReference>
<evidence type="ECO:0000256" key="5">
    <source>
        <dbReference type="PROSITE-ProRule" id="PRU01240"/>
    </source>
</evidence>
<feature type="domain" description="PKD/Chitinase" evidence="7">
    <location>
        <begin position="26"/>
        <end position="109"/>
    </location>
</feature>
<name>F2NPN3_MARHT</name>
<dbReference type="Pfam" id="PF00801">
    <property type="entry name" value="PKD"/>
    <property type="match status" value="1"/>
</dbReference>
<evidence type="ECO:0000256" key="4">
    <source>
        <dbReference type="ARBA" id="ARBA00022825"/>
    </source>
</evidence>
<accession>F2NPN3</accession>
<dbReference type="Gene3D" id="3.40.50.200">
    <property type="entry name" value="Peptidase S8/S53 domain"/>
    <property type="match status" value="1"/>
</dbReference>
<protein>
    <submittedName>
        <fullName evidence="8">Peptidase S8 and S53 subtilisin kexin sedolisin</fullName>
    </submittedName>
</protein>
<dbReference type="InterPro" id="IPR015500">
    <property type="entry name" value="Peptidase_S8_subtilisin-rel"/>
</dbReference>
<feature type="active site" description="Charge relay system" evidence="5">
    <location>
        <position position="295"/>
    </location>
</feature>
<sequence>MRRALLLMLGLGLAGCQFFLNTPPRITAFTATPNNLWVTFTWSVSDPDGDALECRLDADGNGSTDLLIPNCTSGSYTYGYPQEGSFTATLVVQDPDGGTATETTTVTPTWPTTFPTPADRCPAPVGATALPAALPVPKTGVADFTPAHVPGELLAFTGDGLTLQSTALLEAERTLGLTRVATLENGWVHYRVAPGEEAAAAAALVARGAARYVQPNYRYGLLFVPNDPYYVPDQQDQFQLLGLEAAWDQVSASCRPVVAVVDTGAAFTHPDLDANLLPGYDFSDDDPDASDMDGHGSQVASLIAAETHNNEGMASVTQGAAYLLPLKVFPNATTLTLAQAINFAVDAEAHVINLSLCLIANKDENQDGRNDCAQITDPATQTDGLIEDALYRAYTQGVLTLAASGNDGLGYVGYPASSSYTLAIGAIDNNKNRAYFSNYGDKLDLVAPGVNVLGAHPLSEYVRDSGTSFAAPFASGVAALYIAEHYAIKGAVPPTDRIRTCLTSTAEDLGAPGFDSSFGFGLVRADWVLDPNRSACYP</sequence>
<dbReference type="EMBL" id="CP002630">
    <property type="protein sequence ID" value="AEB12534.1"/>
    <property type="molecule type" value="Genomic_DNA"/>
</dbReference>
<gene>
    <name evidence="8" type="ordered locus">Marky_1801</name>
</gene>
<dbReference type="STRING" id="869210.Marky_1801"/>
<dbReference type="InterPro" id="IPR000209">
    <property type="entry name" value="Peptidase_S8/S53_dom"/>
</dbReference>
<dbReference type="Proteomes" id="UP000007030">
    <property type="component" value="Chromosome"/>
</dbReference>
<dbReference type="GO" id="GO:0004252">
    <property type="term" value="F:serine-type endopeptidase activity"/>
    <property type="evidence" value="ECO:0007669"/>
    <property type="project" value="UniProtKB-UniRule"/>
</dbReference>
<dbReference type="PROSITE" id="PS00138">
    <property type="entry name" value="SUBTILASE_SER"/>
    <property type="match status" value="1"/>
</dbReference>
<dbReference type="InterPro" id="IPR036852">
    <property type="entry name" value="Peptidase_S8/S53_dom_sf"/>
</dbReference>
<evidence type="ECO:0000313" key="9">
    <source>
        <dbReference type="Proteomes" id="UP000007030"/>
    </source>
</evidence>
<feature type="active site" description="Charge relay system" evidence="5">
    <location>
        <position position="262"/>
    </location>
</feature>
<dbReference type="InterPro" id="IPR023828">
    <property type="entry name" value="Peptidase_S8_Ser-AS"/>
</dbReference>
<dbReference type="SUPFAM" id="SSF52743">
    <property type="entry name" value="Subtilisin-like"/>
    <property type="match status" value="1"/>
</dbReference>
<dbReference type="SUPFAM" id="SSF49299">
    <property type="entry name" value="PKD domain"/>
    <property type="match status" value="1"/>
</dbReference>
<dbReference type="OrthoDB" id="9798386at2"/>
<dbReference type="PROSITE" id="PS51257">
    <property type="entry name" value="PROKAR_LIPOPROTEIN"/>
    <property type="match status" value="1"/>
</dbReference>
<dbReference type="PROSITE" id="PS51892">
    <property type="entry name" value="SUBTILASE"/>
    <property type="match status" value="1"/>
</dbReference>
<dbReference type="PANTHER" id="PTHR43806">
    <property type="entry name" value="PEPTIDASE S8"/>
    <property type="match status" value="1"/>
</dbReference>
<dbReference type="CDD" id="cd00146">
    <property type="entry name" value="PKD"/>
    <property type="match status" value="1"/>
</dbReference>
<dbReference type="InterPro" id="IPR022398">
    <property type="entry name" value="Peptidase_S8_His-AS"/>
</dbReference>
<dbReference type="InterPro" id="IPR050131">
    <property type="entry name" value="Peptidase_S8_subtilisin-like"/>
</dbReference>